<evidence type="ECO:0000313" key="1">
    <source>
        <dbReference type="Proteomes" id="UP000504637"/>
    </source>
</evidence>
<reference evidence="2" key="3">
    <citation type="submission" date="2025-08" db="UniProtKB">
        <authorList>
            <consortium name="RefSeq"/>
        </authorList>
    </citation>
    <scope>IDENTIFICATION</scope>
    <source>
        <strain evidence="2">CBS 342.82</strain>
    </source>
</reference>
<reference evidence="2" key="2">
    <citation type="submission" date="2020-04" db="EMBL/GenBank/DDBJ databases">
        <authorList>
            <consortium name="NCBI Genome Project"/>
        </authorList>
    </citation>
    <scope>NUCLEOTIDE SEQUENCE</scope>
    <source>
        <strain evidence="2">CBS 342.82</strain>
    </source>
</reference>
<keyword evidence="1" id="KW-1185">Reference proteome</keyword>
<organism evidence="2">
    <name type="scientific">Dissoconium aciculare CBS 342.82</name>
    <dbReference type="NCBI Taxonomy" id="1314786"/>
    <lineage>
        <taxon>Eukaryota</taxon>
        <taxon>Fungi</taxon>
        <taxon>Dikarya</taxon>
        <taxon>Ascomycota</taxon>
        <taxon>Pezizomycotina</taxon>
        <taxon>Dothideomycetes</taxon>
        <taxon>Dothideomycetidae</taxon>
        <taxon>Mycosphaerellales</taxon>
        <taxon>Dissoconiaceae</taxon>
        <taxon>Dissoconium</taxon>
    </lineage>
</organism>
<gene>
    <name evidence="2" type="ORF">K489DRAFT_384609</name>
</gene>
<dbReference type="Proteomes" id="UP000504637">
    <property type="component" value="Unplaced"/>
</dbReference>
<dbReference type="AlphaFoldDB" id="A0A6J3LSU1"/>
<evidence type="ECO:0000313" key="2">
    <source>
        <dbReference type="RefSeq" id="XP_033455734.1"/>
    </source>
</evidence>
<dbReference type="RefSeq" id="XP_033455734.1">
    <property type="nucleotide sequence ID" value="XM_033605897.1"/>
</dbReference>
<proteinExistence type="predicted"/>
<protein>
    <submittedName>
        <fullName evidence="2">Uncharacterized protein</fullName>
    </submittedName>
</protein>
<accession>A0A6J3LSU1</accession>
<reference evidence="2" key="1">
    <citation type="submission" date="2020-01" db="EMBL/GenBank/DDBJ databases">
        <authorList>
            <consortium name="DOE Joint Genome Institute"/>
            <person name="Haridas S."/>
            <person name="Albert R."/>
            <person name="Binder M."/>
            <person name="Bloem J."/>
            <person name="Labutti K."/>
            <person name="Salamov A."/>
            <person name="Andreopoulos B."/>
            <person name="Baker S.E."/>
            <person name="Barry K."/>
            <person name="Bills G."/>
            <person name="Bluhm B.H."/>
            <person name="Cannon C."/>
            <person name="Castanera R."/>
            <person name="Culley D.E."/>
            <person name="Daum C."/>
            <person name="Ezra D."/>
            <person name="Gonzalez J.B."/>
            <person name="Henrissat B."/>
            <person name="Kuo A."/>
            <person name="Liang C."/>
            <person name="Lipzen A."/>
            <person name="Lutzoni F."/>
            <person name="Magnuson J."/>
            <person name="Mondo S."/>
            <person name="Nolan M."/>
            <person name="Ohm R."/>
            <person name="Pangilinan J."/>
            <person name="Park H.-J."/>
            <person name="Ramirez L."/>
            <person name="Alfaro M."/>
            <person name="Sun H."/>
            <person name="Tritt A."/>
            <person name="Yoshinaga Y."/>
            <person name="Zwiers L.-H."/>
            <person name="Turgeon B.G."/>
            <person name="Goodwin S.B."/>
            <person name="Spatafora J.W."/>
            <person name="Crous P.W."/>
            <person name="Grigoriev I.V."/>
        </authorList>
    </citation>
    <scope>NUCLEOTIDE SEQUENCE</scope>
    <source>
        <strain evidence="2">CBS 342.82</strain>
    </source>
</reference>
<sequence length="112" mass="13033">MPFHERHIVSSSLVSHDDMFLYKYGGGRDESFWVRTSFLSARRYWWDRIFLSTSFRGNITRLERDLLLLLLVFVSLYAGEDAYTNCHTNAIDHRRGNARSCERGGNGLELAL</sequence>
<dbReference type="GeneID" id="54363697"/>
<name>A0A6J3LSU1_9PEZI</name>